<evidence type="ECO:0000256" key="1">
    <source>
        <dbReference type="SAM" id="SignalP"/>
    </source>
</evidence>
<feature type="chain" id="PRO_5003310717" description="TonB family protein" evidence="1">
    <location>
        <begin position="24"/>
        <end position="255"/>
    </location>
</feature>
<protein>
    <recommendedName>
        <fullName evidence="4">TonB family protein</fullName>
    </recommendedName>
</protein>
<dbReference type="RefSeq" id="WP_013768595.1">
    <property type="nucleotide sequence ID" value="NC_015510.1"/>
</dbReference>
<feature type="signal peptide" evidence="1">
    <location>
        <begin position="1"/>
        <end position="23"/>
    </location>
</feature>
<dbReference type="AlphaFoldDB" id="F4L656"/>
<proteinExistence type="predicted"/>
<keyword evidence="1" id="KW-0732">Signal</keyword>
<dbReference type="HOGENOM" id="CLU_1088898_0_0_10"/>
<name>F4L656_HALH1</name>
<dbReference type="KEGG" id="hhy:Halhy_6254"/>
<evidence type="ECO:0000313" key="3">
    <source>
        <dbReference type="Proteomes" id="UP000008461"/>
    </source>
</evidence>
<sequence length="255" mass="28977">MKNLQNKLFTLLFIVLTFPNLGAAQGNSPAQLRFEVNRIIPYVLITKEALNEANRLTDLDPHYKPSWIKEFISVEILTTYQGEMLKSVSKNDILSQEQKDRMNRADAGTSISVKVKYIPENTLTQNDPKEFDFTFTVDPENKAEYPGGQQQLIKYLQEKAIDKIPATSFTNYDLLTVKFTISEEGAIINAHIFGSEYQTSKDEKIDKLLLETIQNMPSWKPAAYADGTKVKQEFVLTVGNMESCVINLLNIQRAE</sequence>
<accession>F4L656</accession>
<reference evidence="2 3" key="1">
    <citation type="journal article" date="2011" name="Stand. Genomic Sci.">
        <title>Complete genome sequence of Haliscomenobacter hydrossis type strain (O).</title>
        <authorList>
            <consortium name="US DOE Joint Genome Institute (JGI-PGF)"/>
            <person name="Daligault H."/>
            <person name="Lapidus A."/>
            <person name="Zeytun A."/>
            <person name="Nolan M."/>
            <person name="Lucas S."/>
            <person name="Del Rio T.G."/>
            <person name="Tice H."/>
            <person name="Cheng J.F."/>
            <person name="Tapia R."/>
            <person name="Han C."/>
            <person name="Goodwin L."/>
            <person name="Pitluck S."/>
            <person name="Liolios K."/>
            <person name="Pagani I."/>
            <person name="Ivanova N."/>
            <person name="Huntemann M."/>
            <person name="Mavromatis K."/>
            <person name="Mikhailova N."/>
            <person name="Pati A."/>
            <person name="Chen A."/>
            <person name="Palaniappan K."/>
            <person name="Land M."/>
            <person name="Hauser L."/>
            <person name="Brambilla E.M."/>
            <person name="Rohde M."/>
            <person name="Verbarg S."/>
            <person name="Goker M."/>
            <person name="Bristow J."/>
            <person name="Eisen J.A."/>
            <person name="Markowitz V."/>
            <person name="Hugenholtz P."/>
            <person name="Kyrpides N.C."/>
            <person name="Klenk H.P."/>
            <person name="Woyke T."/>
        </authorList>
    </citation>
    <scope>NUCLEOTIDE SEQUENCE [LARGE SCALE GENOMIC DNA]</scope>
    <source>
        <strain evidence="3">ATCC 27775 / DSM 1100 / LMG 10767 / O</strain>
    </source>
</reference>
<dbReference type="EMBL" id="CP002691">
    <property type="protein sequence ID" value="AEE54074.1"/>
    <property type="molecule type" value="Genomic_DNA"/>
</dbReference>
<keyword evidence="3" id="KW-1185">Reference proteome</keyword>
<reference key="2">
    <citation type="submission" date="2011-04" db="EMBL/GenBank/DDBJ databases">
        <title>Complete sequence of chromosome of Haliscomenobacter hydrossis DSM 1100.</title>
        <authorList>
            <consortium name="US DOE Joint Genome Institute (JGI-PGF)"/>
            <person name="Lucas S."/>
            <person name="Han J."/>
            <person name="Lapidus A."/>
            <person name="Bruce D."/>
            <person name="Goodwin L."/>
            <person name="Pitluck S."/>
            <person name="Peters L."/>
            <person name="Kyrpides N."/>
            <person name="Mavromatis K."/>
            <person name="Ivanova N."/>
            <person name="Ovchinnikova G."/>
            <person name="Pagani I."/>
            <person name="Daligault H."/>
            <person name="Detter J.C."/>
            <person name="Han C."/>
            <person name="Land M."/>
            <person name="Hauser L."/>
            <person name="Markowitz V."/>
            <person name="Cheng J.-F."/>
            <person name="Hugenholtz P."/>
            <person name="Woyke T."/>
            <person name="Wu D."/>
            <person name="Verbarg S."/>
            <person name="Frueling A."/>
            <person name="Brambilla E."/>
            <person name="Klenk H.-P."/>
            <person name="Eisen J.A."/>
        </authorList>
    </citation>
    <scope>NUCLEOTIDE SEQUENCE</scope>
    <source>
        <strain>DSM 1100</strain>
    </source>
</reference>
<dbReference type="Proteomes" id="UP000008461">
    <property type="component" value="Chromosome"/>
</dbReference>
<gene>
    <name evidence="2" type="ordered locus">Halhy_6254</name>
</gene>
<organism evidence="2 3">
    <name type="scientific">Haliscomenobacter hydrossis (strain ATCC 27775 / DSM 1100 / LMG 10767 / O)</name>
    <dbReference type="NCBI Taxonomy" id="760192"/>
    <lineage>
        <taxon>Bacteria</taxon>
        <taxon>Pseudomonadati</taxon>
        <taxon>Bacteroidota</taxon>
        <taxon>Saprospiria</taxon>
        <taxon>Saprospirales</taxon>
        <taxon>Haliscomenobacteraceae</taxon>
        <taxon>Haliscomenobacter</taxon>
    </lineage>
</organism>
<dbReference type="OrthoDB" id="1436672at2"/>
<evidence type="ECO:0008006" key="4">
    <source>
        <dbReference type="Google" id="ProtNLM"/>
    </source>
</evidence>
<evidence type="ECO:0000313" key="2">
    <source>
        <dbReference type="EMBL" id="AEE54074.1"/>
    </source>
</evidence>